<feature type="domain" description="D-isomer specific 2-hydroxyacid dehydrogenase NAD-binding" evidence="6">
    <location>
        <begin position="109"/>
        <end position="295"/>
    </location>
</feature>
<dbReference type="InterPro" id="IPR006139">
    <property type="entry name" value="D-isomer_2_OHA_DH_cat_dom"/>
</dbReference>
<dbReference type="PANTHER" id="PTHR43026">
    <property type="entry name" value="2-HYDROXYACID DEHYDROGENASE HOMOLOG 1-RELATED"/>
    <property type="match status" value="1"/>
</dbReference>
<dbReference type="InterPro" id="IPR058205">
    <property type="entry name" value="D-LDH-like"/>
</dbReference>
<dbReference type="InterPro" id="IPR029752">
    <property type="entry name" value="D-isomer_DH_CS1"/>
</dbReference>
<dbReference type="PROSITE" id="PS00671">
    <property type="entry name" value="D_2_HYDROXYACID_DH_3"/>
    <property type="match status" value="1"/>
</dbReference>
<dbReference type="EMBL" id="DVIQ01000014">
    <property type="protein sequence ID" value="HIS30403.1"/>
    <property type="molecule type" value="Genomic_DNA"/>
</dbReference>
<keyword evidence="2 4" id="KW-0560">Oxidoreductase</keyword>
<name>A0A9D1ER71_9FIRM</name>
<dbReference type="AlphaFoldDB" id="A0A9D1ER71"/>
<proteinExistence type="inferred from homology"/>
<evidence type="ECO:0000256" key="4">
    <source>
        <dbReference type="RuleBase" id="RU003719"/>
    </source>
</evidence>
<dbReference type="SUPFAM" id="SSF51735">
    <property type="entry name" value="NAD(P)-binding Rossmann-fold domains"/>
    <property type="match status" value="1"/>
</dbReference>
<dbReference type="GO" id="GO:0051287">
    <property type="term" value="F:NAD binding"/>
    <property type="evidence" value="ECO:0007669"/>
    <property type="project" value="InterPro"/>
</dbReference>
<dbReference type="InterPro" id="IPR029753">
    <property type="entry name" value="D-isomer_DH_CS"/>
</dbReference>
<comment type="similarity">
    <text evidence="1 4">Belongs to the D-isomer specific 2-hydroxyacid dehydrogenase family.</text>
</comment>
<evidence type="ECO:0000256" key="2">
    <source>
        <dbReference type="ARBA" id="ARBA00023002"/>
    </source>
</evidence>
<dbReference type="InterPro" id="IPR036291">
    <property type="entry name" value="NAD(P)-bd_dom_sf"/>
</dbReference>
<reference evidence="7" key="2">
    <citation type="journal article" date="2021" name="PeerJ">
        <title>Extensive microbial diversity within the chicken gut microbiome revealed by metagenomics and culture.</title>
        <authorList>
            <person name="Gilroy R."/>
            <person name="Ravi A."/>
            <person name="Getino M."/>
            <person name="Pursley I."/>
            <person name="Horton D.L."/>
            <person name="Alikhan N.F."/>
            <person name="Baker D."/>
            <person name="Gharbi K."/>
            <person name="Hall N."/>
            <person name="Watson M."/>
            <person name="Adriaenssens E.M."/>
            <person name="Foster-Nyarko E."/>
            <person name="Jarju S."/>
            <person name="Secka A."/>
            <person name="Antonio M."/>
            <person name="Oren A."/>
            <person name="Chaudhuri R.R."/>
            <person name="La Ragione R."/>
            <person name="Hildebrand F."/>
            <person name="Pallen M.J."/>
        </authorList>
    </citation>
    <scope>NUCLEOTIDE SEQUENCE</scope>
    <source>
        <strain evidence="7">CHK190-19873</strain>
    </source>
</reference>
<comment type="caution">
    <text evidence="7">The sequence shown here is derived from an EMBL/GenBank/DDBJ whole genome shotgun (WGS) entry which is preliminary data.</text>
</comment>
<organism evidence="7 8">
    <name type="scientific">Candidatus Limivivens intestinipullorum</name>
    <dbReference type="NCBI Taxonomy" id="2840858"/>
    <lineage>
        <taxon>Bacteria</taxon>
        <taxon>Bacillati</taxon>
        <taxon>Bacillota</taxon>
        <taxon>Clostridia</taxon>
        <taxon>Lachnospirales</taxon>
        <taxon>Lachnospiraceae</taxon>
        <taxon>Lachnospiraceae incertae sedis</taxon>
        <taxon>Candidatus Limivivens</taxon>
    </lineage>
</organism>
<evidence type="ECO:0000313" key="8">
    <source>
        <dbReference type="Proteomes" id="UP000823935"/>
    </source>
</evidence>
<evidence type="ECO:0000259" key="6">
    <source>
        <dbReference type="Pfam" id="PF02826"/>
    </source>
</evidence>
<dbReference type="Proteomes" id="UP000823935">
    <property type="component" value="Unassembled WGS sequence"/>
</dbReference>
<sequence length="327" mass="37022">MKIFVYSYRDFDEAAFFTKFAKESGVELGICRDDPDMDNAALAKGYPYISILTTKIDAELVQRFYDLGVRMISTRTVGYDHIDLAKARELGMHVGNATYSPHCVADYTVMLMLMCIRKMKRIMQRAELNDFSLPGIQGRELRNFTVGVIGTGKIGETVIKNLSGFGCEICAHDLYEKESVRAYAKYAPLEEIYEKCDLISLHMPLTKDNYHMIDEEAIRRMREGTVLVNTARGGLVDTRALINGIKSGKIAAAGLDVIENEFGMYYFDRKSDILDKEELAILRSFPNVIVTPHMAFYTDESVSDMVKHSIQSCCLEEAGKENPWKIF</sequence>
<keyword evidence="3" id="KW-0520">NAD</keyword>
<feature type="domain" description="D-isomer specific 2-hydroxyacid dehydrogenase catalytic" evidence="5">
    <location>
        <begin position="19"/>
        <end position="320"/>
    </location>
</feature>
<dbReference type="PROSITE" id="PS00065">
    <property type="entry name" value="D_2_HYDROXYACID_DH_1"/>
    <property type="match status" value="1"/>
</dbReference>
<reference evidence="7" key="1">
    <citation type="submission" date="2020-10" db="EMBL/GenBank/DDBJ databases">
        <authorList>
            <person name="Gilroy R."/>
        </authorList>
    </citation>
    <scope>NUCLEOTIDE SEQUENCE</scope>
    <source>
        <strain evidence="7">CHK190-19873</strain>
    </source>
</reference>
<dbReference type="CDD" id="cd12185">
    <property type="entry name" value="HGDH_LDH_like"/>
    <property type="match status" value="1"/>
</dbReference>
<dbReference type="Pfam" id="PF02826">
    <property type="entry name" value="2-Hacid_dh_C"/>
    <property type="match status" value="1"/>
</dbReference>
<dbReference type="Pfam" id="PF00389">
    <property type="entry name" value="2-Hacid_dh"/>
    <property type="match status" value="1"/>
</dbReference>
<evidence type="ECO:0000259" key="5">
    <source>
        <dbReference type="Pfam" id="PF00389"/>
    </source>
</evidence>
<evidence type="ECO:0000313" key="7">
    <source>
        <dbReference type="EMBL" id="HIS30403.1"/>
    </source>
</evidence>
<dbReference type="PANTHER" id="PTHR43026:SF1">
    <property type="entry name" value="2-HYDROXYACID DEHYDROGENASE HOMOLOG 1-RELATED"/>
    <property type="match status" value="1"/>
</dbReference>
<dbReference type="Gene3D" id="3.40.50.720">
    <property type="entry name" value="NAD(P)-binding Rossmann-like Domain"/>
    <property type="match status" value="2"/>
</dbReference>
<dbReference type="SUPFAM" id="SSF52283">
    <property type="entry name" value="Formate/glycerate dehydrogenase catalytic domain-like"/>
    <property type="match status" value="1"/>
</dbReference>
<dbReference type="InterPro" id="IPR006140">
    <property type="entry name" value="D-isomer_DH_NAD-bd"/>
</dbReference>
<accession>A0A9D1ER71</accession>
<evidence type="ECO:0000256" key="3">
    <source>
        <dbReference type="ARBA" id="ARBA00023027"/>
    </source>
</evidence>
<protein>
    <submittedName>
        <fullName evidence="7">Lactate dehydrogenase</fullName>
    </submittedName>
</protein>
<dbReference type="GO" id="GO:0008720">
    <property type="term" value="F:D-lactate dehydrogenase (NAD+) activity"/>
    <property type="evidence" value="ECO:0007669"/>
    <property type="project" value="TreeGrafter"/>
</dbReference>
<evidence type="ECO:0000256" key="1">
    <source>
        <dbReference type="ARBA" id="ARBA00005854"/>
    </source>
</evidence>
<gene>
    <name evidence="7" type="ORF">IAB44_02475</name>
</gene>